<reference evidence="3" key="1">
    <citation type="submission" date="2021-01" db="EMBL/GenBank/DDBJ databases">
        <authorList>
            <person name="Corre E."/>
            <person name="Pelletier E."/>
            <person name="Niang G."/>
            <person name="Scheremetjew M."/>
            <person name="Finn R."/>
            <person name="Kale V."/>
            <person name="Holt S."/>
            <person name="Cochrane G."/>
            <person name="Meng A."/>
            <person name="Brown T."/>
            <person name="Cohen L."/>
        </authorList>
    </citation>
    <scope>NUCLEOTIDE SEQUENCE</scope>
    <source>
        <strain evidence="3">CCMP 410</strain>
    </source>
</reference>
<protein>
    <recommendedName>
        <fullName evidence="2">SET domain-containing protein</fullName>
    </recommendedName>
</protein>
<gene>
    <name evidence="3" type="ORF">GOCE00092_LOCUS23382</name>
</gene>
<dbReference type="Pfam" id="PF00856">
    <property type="entry name" value="SET"/>
    <property type="match status" value="1"/>
</dbReference>
<proteinExistence type="predicted"/>
<keyword evidence="1" id="KW-0732">Signal</keyword>
<feature type="signal peptide" evidence="1">
    <location>
        <begin position="1"/>
        <end position="24"/>
    </location>
</feature>
<feature type="chain" id="PRO_5030928499" description="SET domain-containing protein" evidence="1">
    <location>
        <begin position="25"/>
        <end position="428"/>
    </location>
</feature>
<dbReference type="PROSITE" id="PS50280">
    <property type="entry name" value="SET"/>
    <property type="match status" value="1"/>
</dbReference>
<name>A0A7S1YJJ5_9STRA</name>
<dbReference type="PANTHER" id="PTHR13271:SF151">
    <property type="entry name" value="SET DOMAIN-CONTAINING PROTEIN 4"/>
    <property type="match status" value="1"/>
</dbReference>
<dbReference type="InterPro" id="IPR046341">
    <property type="entry name" value="SET_dom_sf"/>
</dbReference>
<dbReference type="PANTHER" id="PTHR13271">
    <property type="entry name" value="UNCHARACTERIZED PUTATIVE METHYLTRANSFERASE"/>
    <property type="match status" value="1"/>
</dbReference>
<dbReference type="SUPFAM" id="SSF82199">
    <property type="entry name" value="SET domain"/>
    <property type="match status" value="1"/>
</dbReference>
<dbReference type="InterPro" id="IPR001214">
    <property type="entry name" value="SET_dom"/>
</dbReference>
<evidence type="ECO:0000313" key="3">
    <source>
        <dbReference type="EMBL" id="CAD9304200.1"/>
    </source>
</evidence>
<dbReference type="GO" id="GO:0016279">
    <property type="term" value="F:protein-lysine N-methyltransferase activity"/>
    <property type="evidence" value="ECO:0007669"/>
    <property type="project" value="TreeGrafter"/>
</dbReference>
<dbReference type="EMBL" id="HBGK01044525">
    <property type="protein sequence ID" value="CAD9304200.1"/>
    <property type="molecule type" value="Transcribed_RNA"/>
</dbReference>
<dbReference type="Gene3D" id="3.90.1410.10">
    <property type="entry name" value="set domain protein methyltransferase, domain 1"/>
    <property type="match status" value="1"/>
</dbReference>
<accession>A0A7S1YJJ5</accession>
<evidence type="ECO:0000259" key="2">
    <source>
        <dbReference type="PROSITE" id="PS50280"/>
    </source>
</evidence>
<dbReference type="CDD" id="cd10527">
    <property type="entry name" value="SET_LSMT"/>
    <property type="match status" value="1"/>
</dbReference>
<dbReference type="InterPro" id="IPR050600">
    <property type="entry name" value="SETD3_SETD6_MTase"/>
</dbReference>
<evidence type="ECO:0000256" key="1">
    <source>
        <dbReference type="SAM" id="SignalP"/>
    </source>
</evidence>
<sequence>MTTKMRRILLQAILLVCLVLTILSHPLCERACAGEIEVVGNDEEDNIEPLITWLKQRNGAFSHKIEVRKIPAGSGSTRYGIFAKQDLVEDEELVVIPREAMLTAERRRRSTTSSGLQASDTTVPLWCDTVRALSKEMKLGSESNYSAYVEYLNAQPFDQIPTSWSDKGKELLLELLGQNQQDKRLHFPPIDPVDFLEVEWEQFCKGSRDDMIERKAAILHQARGWDEFMVPVFDMMSHRNGPRWLNTKSNSVIRDLGSPSVNVTASRDIKAGEEIYNTYSHCIDCGNRKLNYGTPEILRDYGFVENYPQRWILTRTFRFEIDEVFEHDEAHSNNIEHPTGALKIRWLSGGRPSNATMLVVHQHLERLRGADTAGSLFRTLAASGVVPRNELDMILGYRRAAIVALEHALDFLGFTVARELAPGIRIIQ</sequence>
<feature type="domain" description="SET" evidence="2">
    <location>
        <begin position="63"/>
        <end position="280"/>
    </location>
</feature>
<organism evidence="3">
    <name type="scientific">Grammatophora oceanica</name>
    <dbReference type="NCBI Taxonomy" id="210454"/>
    <lineage>
        <taxon>Eukaryota</taxon>
        <taxon>Sar</taxon>
        <taxon>Stramenopiles</taxon>
        <taxon>Ochrophyta</taxon>
        <taxon>Bacillariophyta</taxon>
        <taxon>Fragilariophyceae</taxon>
        <taxon>Fragilariophycidae</taxon>
        <taxon>Rhabdonematales</taxon>
        <taxon>Grammatophoraceae</taxon>
        <taxon>Grammatophora</taxon>
    </lineage>
</organism>
<dbReference type="AlphaFoldDB" id="A0A7S1YJJ5"/>